<reference evidence="17" key="1">
    <citation type="submission" date="2016-04" db="EMBL/GenBank/DDBJ databases">
        <authorList>
            <person name="Evans L.H."/>
            <person name="Alamgir A."/>
            <person name="Owens N."/>
            <person name="Weber N.D."/>
            <person name="Virtaneva K."/>
            <person name="Barbian K."/>
            <person name="Babar A."/>
            <person name="Rosenke K."/>
        </authorList>
    </citation>
    <scope>NUCLEOTIDE SEQUENCE</scope>
    <source>
        <strain evidence="17">92-2</strain>
    </source>
</reference>
<evidence type="ECO:0000256" key="7">
    <source>
        <dbReference type="ARBA" id="ARBA00022829"/>
    </source>
</evidence>
<keyword evidence="7" id="KW-0159">Chromosome partition</keyword>
<evidence type="ECO:0000256" key="5">
    <source>
        <dbReference type="ARBA" id="ARBA00022692"/>
    </source>
</evidence>
<accession>A0A212KKI6</accession>
<evidence type="ECO:0000256" key="2">
    <source>
        <dbReference type="ARBA" id="ARBA00006474"/>
    </source>
</evidence>
<evidence type="ECO:0000256" key="15">
    <source>
        <dbReference type="SAM" id="Phobius"/>
    </source>
</evidence>
<feature type="transmembrane region" description="Helical" evidence="15">
    <location>
        <begin position="45"/>
        <end position="64"/>
    </location>
</feature>
<dbReference type="SUPFAM" id="SSF46785">
    <property type="entry name" value="Winged helix' DNA-binding domain"/>
    <property type="match status" value="1"/>
</dbReference>
<dbReference type="Pfam" id="PF01580">
    <property type="entry name" value="FtsK_SpoIIIE"/>
    <property type="match status" value="1"/>
</dbReference>
<dbReference type="EMBL" id="FLUP01000002">
    <property type="protein sequence ID" value="SBW12223.1"/>
    <property type="molecule type" value="Genomic_DNA"/>
</dbReference>
<feature type="region of interest" description="Disordered" evidence="14">
    <location>
        <begin position="218"/>
        <end position="242"/>
    </location>
</feature>
<dbReference type="InterPro" id="IPR041027">
    <property type="entry name" value="FtsK_alpha"/>
</dbReference>
<dbReference type="Gene3D" id="3.30.980.40">
    <property type="match status" value="1"/>
</dbReference>
<evidence type="ECO:0000256" key="10">
    <source>
        <dbReference type="ARBA" id="ARBA00023125"/>
    </source>
</evidence>
<evidence type="ECO:0000256" key="4">
    <source>
        <dbReference type="ARBA" id="ARBA00022618"/>
    </source>
</evidence>
<dbReference type="InterPro" id="IPR036390">
    <property type="entry name" value="WH_DNA-bd_sf"/>
</dbReference>
<dbReference type="InterPro" id="IPR050206">
    <property type="entry name" value="FtsK/SpoIIIE/SftA"/>
</dbReference>
<dbReference type="Gene3D" id="1.10.10.10">
    <property type="entry name" value="Winged helix-like DNA-binding domain superfamily/Winged helix DNA-binding domain"/>
    <property type="match status" value="1"/>
</dbReference>
<dbReference type="InterPro" id="IPR002543">
    <property type="entry name" value="FtsK_dom"/>
</dbReference>
<gene>
    <name evidence="17" type="ORF">KM92DES2_20388</name>
</gene>
<feature type="domain" description="FtsK" evidence="16">
    <location>
        <begin position="478"/>
        <end position="677"/>
    </location>
</feature>
<evidence type="ECO:0000256" key="12">
    <source>
        <dbReference type="ARBA" id="ARBA00023306"/>
    </source>
</evidence>
<keyword evidence="11 15" id="KW-0472">Membrane</keyword>
<evidence type="ECO:0000256" key="3">
    <source>
        <dbReference type="ARBA" id="ARBA00022475"/>
    </source>
</evidence>
<evidence type="ECO:0000256" key="8">
    <source>
        <dbReference type="ARBA" id="ARBA00022840"/>
    </source>
</evidence>
<keyword evidence="9 15" id="KW-1133">Transmembrane helix</keyword>
<keyword evidence="12" id="KW-0131">Cell cycle</keyword>
<proteinExistence type="inferred from homology"/>
<evidence type="ECO:0000256" key="14">
    <source>
        <dbReference type="SAM" id="MobiDB-lite"/>
    </source>
</evidence>
<dbReference type="GO" id="GO:0003677">
    <property type="term" value="F:DNA binding"/>
    <property type="evidence" value="ECO:0007669"/>
    <property type="project" value="UniProtKB-KW"/>
</dbReference>
<dbReference type="AlphaFoldDB" id="A0A212KKI6"/>
<evidence type="ECO:0000313" key="17">
    <source>
        <dbReference type="EMBL" id="SBW12223.1"/>
    </source>
</evidence>
<feature type="transmembrane region" description="Helical" evidence="15">
    <location>
        <begin position="76"/>
        <end position="96"/>
    </location>
</feature>
<organism evidence="17">
    <name type="scientific">uncultured Desulfovibrio sp</name>
    <dbReference type="NCBI Taxonomy" id="167968"/>
    <lineage>
        <taxon>Bacteria</taxon>
        <taxon>Pseudomonadati</taxon>
        <taxon>Thermodesulfobacteriota</taxon>
        <taxon>Desulfovibrionia</taxon>
        <taxon>Desulfovibrionales</taxon>
        <taxon>Desulfovibrionaceae</taxon>
        <taxon>Desulfovibrio</taxon>
        <taxon>environmental samples</taxon>
    </lineage>
</organism>
<dbReference type="InterPro" id="IPR025199">
    <property type="entry name" value="FtsK_4TM"/>
</dbReference>
<dbReference type="GO" id="GO:0007059">
    <property type="term" value="P:chromosome segregation"/>
    <property type="evidence" value="ECO:0007669"/>
    <property type="project" value="UniProtKB-KW"/>
</dbReference>
<feature type="binding site" evidence="13">
    <location>
        <begin position="495"/>
        <end position="502"/>
    </location>
    <ligand>
        <name>ATP</name>
        <dbReference type="ChEBI" id="CHEBI:30616"/>
    </ligand>
</feature>
<dbReference type="GO" id="GO:0051301">
    <property type="term" value="P:cell division"/>
    <property type="evidence" value="ECO:0007669"/>
    <property type="project" value="UniProtKB-KW"/>
</dbReference>
<dbReference type="Pfam" id="PF13491">
    <property type="entry name" value="FtsK_4TM"/>
    <property type="match status" value="1"/>
</dbReference>
<feature type="transmembrane region" description="Helical" evidence="15">
    <location>
        <begin position="116"/>
        <end position="138"/>
    </location>
</feature>
<keyword evidence="10" id="KW-0238">DNA-binding</keyword>
<sequence length="815" mass="86904">MLLLSLLSFDANDPSLNHVVSGVVKVKNKAGLFGAYTAGFLNDVFGVAAYLCPLVFGALGAAYVSPSYSLHWSRWLGFFLLTVCLLVIGSASDITLGDMWGGGMVGNALHLNASRYLSPGGSALVWIFVALVGMQLAGNISWFNVAARVLHWAQARLAARAGNATGPVVAESQPESEDGKRRWSLLDLRLPSMEFWKRWRDRLGNIQPTADSLPDVFEEQKTKAARPQANEPAAPRPAAQVDADDPFAVAVDINGMPISPAVSAGAAYADERGGTAPAHDPAHDAAHDLAQDDTVHAASPAASAPNAGGKAASAAATAAEAPKKQGGLTGLLSGMTGRKAAIPLPGLELLAPPVKVPGNNNKEDREARGKALIACLKDFDIQSELVHVTPGPVVTMYEVRPAPGIRVSRIANLSDDLALALKAVAVRIQAPIPGTDTVGIEIPNDNRETVNFRELAASEPFRKGCGPLTMILGKDISGKPIMADLTRMPHLLVAGATGAGKSVCLNGILISLLYRTQPKDMQLLLVDPKRIEMAVYADEPHLVHPVVTEMNEAKNALDWAVHEMDRRYEAMARLGVRNVAGFNQKLAACKNDLPPDFADLEPLPYLVIVIDELADLMMTAAREVETSIVRLAQLARAAGIHMILATQRPSVDVVTGLIKANFPCRISFQVTSKHDSRTILDQVGAEHLLGRGDMLFKPSGGRLQRLHGPFLSDEEVQGVVAYWKRQLSPSYKVDFAQWGLDSVSGGGSGGGGDAAQDPLYGEVQAFVSEQGRASISLVQRRFKIGFNRAARLVEQLEHDGIIGPADGSKPRAVVK</sequence>
<feature type="transmembrane region" description="Helical" evidence="15">
    <location>
        <begin position="491"/>
        <end position="514"/>
    </location>
</feature>
<name>A0A212KKI6_9BACT</name>
<dbReference type="InterPro" id="IPR027417">
    <property type="entry name" value="P-loop_NTPase"/>
</dbReference>
<dbReference type="Pfam" id="PF17854">
    <property type="entry name" value="FtsK_alpha"/>
    <property type="match status" value="1"/>
</dbReference>
<dbReference type="Pfam" id="PF09397">
    <property type="entry name" value="FtsK_gamma"/>
    <property type="match status" value="1"/>
</dbReference>
<evidence type="ECO:0000256" key="9">
    <source>
        <dbReference type="ARBA" id="ARBA00022989"/>
    </source>
</evidence>
<evidence type="ECO:0000256" key="6">
    <source>
        <dbReference type="ARBA" id="ARBA00022741"/>
    </source>
</evidence>
<dbReference type="PANTHER" id="PTHR22683">
    <property type="entry name" value="SPORULATION PROTEIN RELATED"/>
    <property type="match status" value="1"/>
</dbReference>
<dbReference type="GO" id="GO:0005886">
    <property type="term" value="C:plasma membrane"/>
    <property type="evidence" value="ECO:0007669"/>
    <property type="project" value="UniProtKB-SubCell"/>
</dbReference>
<keyword evidence="4" id="KW-0132">Cell division</keyword>
<dbReference type="SMART" id="SM00843">
    <property type="entry name" value="Ftsk_gamma"/>
    <property type="match status" value="1"/>
</dbReference>
<keyword evidence="3" id="KW-1003">Cell membrane</keyword>
<comment type="subcellular location">
    <subcellularLocation>
        <location evidence="1">Cell membrane</location>
        <topology evidence="1">Multi-pass membrane protein</topology>
    </subcellularLocation>
</comment>
<dbReference type="InterPro" id="IPR036388">
    <property type="entry name" value="WH-like_DNA-bd_sf"/>
</dbReference>
<keyword evidence="6 13" id="KW-0547">Nucleotide-binding</keyword>
<keyword evidence="8 13" id="KW-0067">ATP-binding</keyword>
<dbReference type="PANTHER" id="PTHR22683:SF41">
    <property type="entry name" value="DNA TRANSLOCASE FTSK"/>
    <property type="match status" value="1"/>
</dbReference>
<protein>
    <recommendedName>
        <fullName evidence="16">FtsK domain-containing protein</fullName>
    </recommendedName>
</protein>
<dbReference type="SUPFAM" id="SSF52540">
    <property type="entry name" value="P-loop containing nucleoside triphosphate hydrolases"/>
    <property type="match status" value="1"/>
</dbReference>
<evidence type="ECO:0000256" key="1">
    <source>
        <dbReference type="ARBA" id="ARBA00004651"/>
    </source>
</evidence>
<dbReference type="InterPro" id="IPR018541">
    <property type="entry name" value="Ftsk_gamma"/>
</dbReference>
<evidence type="ECO:0000256" key="11">
    <source>
        <dbReference type="ARBA" id="ARBA00023136"/>
    </source>
</evidence>
<dbReference type="GO" id="GO:0005524">
    <property type="term" value="F:ATP binding"/>
    <property type="evidence" value="ECO:0007669"/>
    <property type="project" value="UniProtKB-UniRule"/>
</dbReference>
<dbReference type="PROSITE" id="PS50901">
    <property type="entry name" value="FTSK"/>
    <property type="match status" value="1"/>
</dbReference>
<dbReference type="Gene3D" id="3.40.50.300">
    <property type="entry name" value="P-loop containing nucleotide triphosphate hydrolases"/>
    <property type="match status" value="1"/>
</dbReference>
<evidence type="ECO:0000256" key="13">
    <source>
        <dbReference type="PROSITE-ProRule" id="PRU00289"/>
    </source>
</evidence>
<keyword evidence="5 15" id="KW-0812">Transmembrane</keyword>
<comment type="similarity">
    <text evidence="2">Belongs to the FtsK/SpoIIIE/SftA family.</text>
</comment>
<evidence type="ECO:0000259" key="16">
    <source>
        <dbReference type="PROSITE" id="PS50901"/>
    </source>
</evidence>